<protein>
    <recommendedName>
        <fullName evidence="6 7">Small ribosomal subunit protein uS4</fullName>
    </recommendedName>
</protein>
<dbReference type="InterPro" id="IPR001912">
    <property type="entry name" value="Ribosomal_uS4_N"/>
</dbReference>
<keyword evidence="4 7" id="KW-0689">Ribosomal protein</keyword>
<dbReference type="PROSITE" id="PS50889">
    <property type="entry name" value="S4"/>
    <property type="match status" value="1"/>
</dbReference>
<dbReference type="eggNOG" id="COG0522">
    <property type="taxonomic scope" value="Bacteria"/>
</dbReference>
<keyword evidence="11" id="KW-1185">Reference proteome</keyword>
<dbReference type="GO" id="GO:0019843">
    <property type="term" value="F:rRNA binding"/>
    <property type="evidence" value="ECO:0007669"/>
    <property type="project" value="UniProtKB-UniRule"/>
</dbReference>
<dbReference type="InterPro" id="IPR022801">
    <property type="entry name" value="Ribosomal_uS4"/>
</dbReference>
<dbReference type="RefSeq" id="WP_044195319.1">
    <property type="nucleotide sequence ID" value="NZ_CP007474.1"/>
</dbReference>
<comment type="subunit">
    <text evidence="7">Part of the 30S ribosomal subunit. Contacts protein S5. The interaction surface between S4 and S5 is involved in control of translational fidelity.</text>
</comment>
<evidence type="ECO:0000256" key="3">
    <source>
        <dbReference type="ARBA" id="ARBA00022884"/>
    </source>
</evidence>
<dbReference type="FunFam" id="3.10.290.10:FF:000001">
    <property type="entry name" value="30S ribosomal protein S4"/>
    <property type="match status" value="1"/>
</dbReference>
<dbReference type="NCBIfam" id="NF003717">
    <property type="entry name" value="PRK05327.1"/>
    <property type="match status" value="1"/>
</dbReference>
<dbReference type="PANTHER" id="PTHR11831">
    <property type="entry name" value="30S 40S RIBOSOMAL PROTEIN"/>
    <property type="match status" value="1"/>
</dbReference>
<dbReference type="GO" id="GO:0042274">
    <property type="term" value="P:ribosomal small subunit biogenesis"/>
    <property type="evidence" value="ECO:0007669"/>
    <property type="project" value="TreeGrafter"/>
</dbReference>
<evidence type="ECO:0000256" key="7">
    <source>
        <dbReference type="HAMAP-Rule" id="MF_01306"/>
    </source>
</evidence>
<evidence type="ECO:0000259" key="9">
    <source>
        <dbReference type="SMART" id="SM01390"/>
    </source>
</evidence>
<dbReference type="EMBL" id="CP007474">
    <property type="protein sequence ID" value="AHX04511.1"/>
    <property type="molecule type" value="Genomic_DNA"/>
</dbReference>
<sequence>MVIQRKYRASRRLGVSLWGRSKDPFNTRNYPPGQHGNMGYKKPSDFGKQFAAHKKFKFYYAISSKQMRNVFLKAYKKRGDTGDNFVGLLESRLSSILYNSGLVPTIFSARQLISHKHVLVNGRVVNISSYIVKVGDVVTLKEQAKSLPAVIFALQAQEQRVPDYLEVDTQEKSIRYLRVPKYCEIPYPAAMEVNLVIEFYSR</sequence>
<dbReference type="Gene3D" id="1.10.1050.10">
    <property type="entry name" value="Ribosomal Protein S4 Delta 41, Chain A, domain 1"/>
    <property type="match status" value="1"/>
</dbReference>
<dbReference type="Pfam" id="PF01479">
    <property type="entry name" value="S4"/>
    <property type="match status" value="1"/>
</dbReference>
<dbReference type="HOGENOM" id="CLU_092403_0_0_5"/>
<dbReference type="GO" id="GO:0015935">
    <property type="term" value="C:small ribosomal subunit"/>
    <property type="evidence" value="ECO:0007669"/>
    <property type="project" value="InterPro"/>
</dbReference>
<evidence type="ECO:0000256" key="5">
    <source>
        <dbReference type="ARBA" id="ARBA00023274"/>
    </source>
</evidence>
<evidence type="ECO:0000313" key="11">
    <source>
        <dbReference type="Proteomes" id="UP000023762"/>
    </source>
</evidence>
<dbReference type="AlphaFoldDB" id="X5GK71"/>
<keyword evidence="3 7" id="KW-0694">RNA-binding</keyword>
<dbReference type="NCBIfam" id="TIGR01017">
    <property type="entry name" value="rpsD_bact"/>
    <property type="match status" value="1"/>
</dbReference>
<evidence type="ECO:0000256" key="2">
    <source>
        <dbReference type="ARBA" id="ARBA00022730"/>
    </source>
</evidence>
<evidence type="ECO:0000256" key="1">
    <source>
        <dbReference type="ARBA" id="ARBA00007465"/>
    </source>
</evidence>
<dbReference type="SUPFAM" id="SSF55174">
    <property type="entry name" value="Alpha-L RNA-binding motif"/>
    <property type="match status" value="1"/>
</dbReference>
<proteinExistence type="inferred from homology"/>
<dbReference type="Pfam" id="PF00163">
    <property type="entry name" value="Ribosomal_S4"/>
    <property type="match status" value="1"/>
</dbReference>
<evidence type="ECO:0000313" key="10">
    <source>
        <dbReference type="EMBL" id="AHX04511.1"/>
    </source>
</evidence>
<dbReference type="GO" id="GO:0006412">
    <property type="term" value="P:translation"/>
    <property type="evidence" value="ECO:0007669"/>
    <property type="project" value="UniProtKB-UniRule"/>
</dbReference>
<dbReference type="SMART" id="SM01390">
    <property type="entry name" value="Ribosomal_S4"/>
    <property type="match status" value="1"/>
</dbReference>
<dbReference type="Proteomes" id="UP000023762">
    <property type="component" value="Chromosome"/>
</dbReference>
<gene>
    <name evidence="7 10" type="primary">rpsD</name>
    <name evidence="10" type="ORF">EHF_0798</name>
</gene>
<dbReference type="OrthoDB" id="9803672at2"/>
<feature type="domain" description="RNA-binding S4" evidence="8">
    <location>
        <begin position="91"/>
        <end position="155"/>
    </location>
</feature>
<dbReference type="HAMAP" id="MF_01306_B">
    <property type="entry name" value="Ribosomal_uS4_B"/>
    <property type="match status" value="1"/>
</dbReference>
<dbReference type="InterPro" id="IPR002942">
    <property type="entry name" value="S4_RNA-bd"/>
</dbReference>
<comment type="similarity">
    <text evidence="1 7">Belongs to the universal ribosomal protein uS4 family.</text>
</comment>
<name>X5GK71_9RICK</name>
<dbReference type="KEGG" id="ehh:EHF_0798"/>
<comment type="function">
    <text evidence="7">One of the primary rRNA binding proteins, it binds directly to 16S rRNA where it nucleates assembly of the body of the 30S subunit.</text>
</comment>
<dbReference type="Gene3D" id="3.10.290.10">
    <property type="entry name" value="RNA-binding S4 domain"/>
    <property type="match status" value="1"/>
</dbReference>
<dbReference type="CDD" id="cd00165">
    <property type="entry name" value="S4"/>
    <property type="match status" value="1"/>
</dbReference>
<dbReference type="SMART" id="SM00363">
    <property type="entry name" value="S4"/>
    <property type="match status" value="1"/>
</dbReference>
<dbReference type="InterPro" id="IPR036986">
    <property type="entry name" value="S4_RNA-bd_sf"/>
</dbReference>
<evidence type="ECO:0000259" key="8">
    <source>
        <dbReference type="SMART" id="SM00363"/>
    </source>
</evidence>
<dbReference type="STRING" id="391036.EHF_0798"/>
<reference evidence="10 11" key="1">
    <citation type="submission" date="2014-03" db="EMBL/GenBank/DDBJ databases">
        <title>Sequencing and Comparison of Genomes and Transcriptome Profiles of Human Ehrlichiosis Agents.</title>
        <authorList>
            <person name="Lin M."/>
            <person name="Daugherty S.C."/>
            <person name="Nagaraj S."/>
            <person name="Cheng Z."/>
            <person name="Xiong Q."/>
            <person name="Lin F.-Y."/>
            <person name="Sengamalay N."/>
            <person name="Ott S."/>
            <person name="Godinez A."/>
            <person name="Tallon L.J."/>
            <person name="Sadzewicz L."/>
            <person name="Fraser C.M."/>
            <person name="Dunning Hotopp J.C."/>
            <person name="Rikihisa Y."/>
        </authorList>
    </citation>
    <scope>NUCLEOTIDE SEQUENCE [LARGE SCALE GENOMIC DNA]</scope>
    <source>
        <strain evidence="10 11">HF</strain>
    </source>
</reference>
<keyword evidence="5 7" id="KW-0687">Ribonucleoprotein</keyword>
<dbReference type="GO" id="GO:0003735">
    <property type="term" value="F:structural constituent of ribosome"/>
    <property type="evidence" value="ECO:0007669"/>
    <property type="project" value="InterPro"/>
</dbReference>
<organism evidence="10 11">
    <name type="scientific">Ehrlichia japonica</name>
    <dbReference type="NCBI Taxonomy" id="391036"/>
    <lineage>
        <taxon>Bacteria</taxon>
        <taxon>Pseudomonadati</taxon>
        <taxon>Pseudomonadota</taxon>
        <taxon>Alphaproteobacteria</taxon>
        <taxon>Rickettsiales</taxon>
        <taxon>Anaplasmataceae</taxon>
        <taxon>Ehrlichia</taxon>
    </lineage>
</organism>
<feature type="domain" description="Small ribosomal subunit protein uS4 N-terminal" evidence="9">
    <location>
        <begin position="4"/>
        <end position="90"/>
    </location>
</feature>
<comment type="function">
    <text evidence="7">With S5 and S12 plays an important role in translational accuracy.</text>
</comment>
<dbReference type="PANTHER" id="PTHR11831:SF4">
    <property type="entry name" value="SMALL RIBOSOMAL SUBUNIT PROTEIN US4M"/>
    <property type="match status" value="1"/>
</dbReference>
<keyword evidence="2 7" id="KW-0699">rRNA-binding</keyword>
<evidence type="ECO:0000256" key="6">
    <source>
        <dbReference type="ARBA" id="ARBA00035254"/>
    </source>
</evidence>
<accession>X5GK71</accession>
<evidence type="ECO:0000256" key="4">
    <source>
        <dbReference type="ARBA" id="ARBA00022980"/>
    </source>
</evidence>
<dbReference type="InterPro" id="IPR005709">
    <property type="entry name" value="Ribosomal_uS4_bac-type"/>
</dbReference>